<dbReference type="SUPFAM" id="SSF53697">
    <property type="entry name" value="SIS domain"/>
    <property type="match status" value="1"/>
</dbReference>
<dbReference type="InterPro" id="IPR001672">
    <property type="entry name" value="G6P_Isomerase"/>
</dbReference>
<name>A0A160TR43_9ZZZZ</name>
<keyword evidence="3 4" id="KW-0413">Isomerase</keyword>
<dbReference type="GO" id="GO:0048029">
    <property type="term" value="F:monosaccharide binding"/>
    <property type="evidence" value="ECO:0007669"/>
    <property type="project" value="TreeGrafter"/>
</dbReference>
<evidence type="ECO:0000256" key="1">
    <source>
        <dbReference type="ARBA" id="ARBA00022432"/>
    </source>
</evidence>
<protein>
    <submittedName>
        <fullName evidence="4">Glucose-6-phosphate isomerase</fullName>
        <ecNumber evidence="4">5.3.1.9</ecNumber>
    </submittedName>
</protein>
<evidence type="ECO:0000256" key="2">
    <source>
        <dbReference type="ARBA" id="ARBA00023152"/>
    </source>
</evidence>
<dbReference type="PANTHER" id="PTHR11469:SF1">
    <property type="entry name" value="GLUCOSE-6-PHOSPHATE ISOMERASE"/>
    <property type="match status" value="1"/>
</dbReference>
<accession>A0A160TR43</accession>
<dbReference type="GO" id="GO:0006096">
    <property type="term" value="P:glycolytic process"/>
    <property type="evidence" value="ECO:0007669"/>
    <property type="project" value="UniProtKB-KW"/>
</dbReference>
<gene>
    <name evidence="4" type="ORF">MGWOODY_XGa1619</name>
</gene>
<keyword evidence="1" id="KW-0312">Gluconeogenesis</keyword>
<dbReference type="GO" id="GO:0005829">
    <property type="term" value="C:cytosol"/>
    <property type="evidence" value="ECO:0007669"/>
    <property type="project" value="TreeGrafter"/>
</dbReference>
<dbReference type="Pfam" id="PF00342">
    <property type="entry name" value="PGI"/>
    <property type="match status" value="1"/>
</dbReference>
<dbReference type="GO" id="GO:0004347">
    <property type="term" value="F:glucose-6-phosphate isomerase activity"/>
    <property type="evidence" value="ECO:0007669"/>
    <property type="project" value="UniProtKB-EC"/>
</dbReference>
<dbReference type="EC" id="5.3.1.9" evidence="4"/>
<keyword evidence="2" id="KW-0324">Glycolysis</keyword>
<dbReference type="GO" id="GO:0006094">
    <property type="term" value="P:gluconeogenesis"/>
    <property type="evidence" value="ECO:0007669"/>
    <property type="project" value="UniProtKB-KW"/>
</dbReference>
<evidence type="ECO:0000313" key="4">
    <source>
        <dbReference type="EMBL" id="CUS50666.1"/>
    </source>
</evidence>
<dbReference type="InterPro" id="IPR046348">
    <property type="entry name" value="SIS_dom_sf"/>
</dbReference>
<proteinExistence type="predicted"/>
<evidence type="ECO:0000256" key="3">
    <source>
        <dbReference type="ARBA" id="ARBA00023235"/>
    </source>
</evidence>
<sequence length="548" mass="58434">MTEADVADIARRIHTRDVSLWAAAPEAQSIVGKRLGWLDAPDWLNENREELTTWARDICGQGFARVVVLGMGGSSLAAQALAGVFGKTEQGLPLVVLDTTHPAAVTAAAACLPETLFVSASKSGTTAEVTALTAYFYQQVKAERGRAAGENFVAITDAGSALQRYAEAHDFRRCFLNPADVGGRFSVLTAFGMVPAALLGLDLDRMFNSARTARAASGADTLDADPSALRLGQAMARSALAGRNKLTLLLSPQLGAFSGWVEQLVAESIGKSGIGIIPVIDESLPIGAYGMDRFFVAVTLTGDHTLDETLQALEAAGHEIDHHQLDDRYGLAGEFFRWEFAVAVAGALLAVNPFDEPDVVSSKQTTRRLLEGKKEEQANSIGEIRDDAGLTLRMPISLVDEDAGLSGQLLRFFQNAGPTNYLTLMPFLYMTDDVQNALSELITALRAVLPLPVILNPGPRYLHSTGQLHKGGPNTGLYLIITASTDTMLAIPGEPYSFSDLNNAQASGDFLSLAALDRQVAHLDLGSSPQQALAAVTAEVQLRWTESA</sequence>
<dbReference type="Gene3D" id="3.40.50.10490">
    <property type="entry name" value="Glucose-6-phosphate isomerase like protein, domain 1"/>
    <property type="match status" value="3"/>
</dbReference>
<dbReference type="PRINTS" id="PR00662">
    <property type="entry name" value="G6PISOMERASE"/>
</dbReference>
<reference evidence="4" key="1">
    <citation type="submission" date="2015-10" db="EMBL/GenBank/DDBJ databases">
        <authorList>
            <person name="Gilbert D.G."/>
        </authorList>
    </citation>
    <scope>NUCLEOTIDE SEQUENCE</scope>
</reference>
<dbReference type="GO" id="GO:0097367">
    <property type="term" value="F:carbohydrate derivative binding"/>
    <property type="evidence" value="ECO:0007669"/>
    <property type="project" value="InterPro"/>
</dbReference>
<dbReference type="PANTHER" id="PTHR11469">
    <property type="entry name" value="GLUCOSE-6-PHOSPHATE ISOMERASE"/>
    <property type="match status" value="1"/>
</dbReference>
<organism evidence="4">
    <name type="scientific">hydrothermal vent metagenome</name>
    <dbReference type="NCBI Taxonomy" id="652676"/>
    <lineage>
        <taxon>unclassified sequences</taxon>
        <taxon>metagenomes</taxon>
        <taxon>ecological metagenomes</taxon>
    </lineage>
</organism>
<dbReference type="PROSITE" id="PS51463">
    <property type="entry name" value="P_GLUCOSE_ISOMERASE_3"/>
    <property type="match status" value="1"/>
</dbReference>
<dbReference type="GO" id="GO:0051156">
    <property type="term" value="P:glucose 6-phosphate metabolic process"/>
    <property type="evidence" value="ECO:0007669"/>
    <property type="project" value="TreeGrafter"/>
</dbReference>
<dbReference type="AlphaFoldDB" id="A0A160TR43"/>
<dbReference type="EMBL" id="CZRL01000035">
    <property type="protein sequence ID" value="CUS50666.1"/>
    <property type="molecule type" value="Genomic_DNA"/>
</dbReference>